<dbReference type="PANTHER" id="PTHR30069:SF53">
    <property type="entry name" value="COLICIN I RECEPTOR-RELATED"/>
    <property type="match status" value="1"/>
</dbReference>
<keyword evidence="18" id="KW-1185">Reference proteome</keyword>
<reference evidence="17 18" key="1">
    <citation type="submission" date="2024-06" db="EMBL/GenBank/DDBJ databases">
        <authorList>
            <person name="Steensen K."/>
            <person name="Seneca J."/>
            <person name="Bartlau N."/>
            <person name="Yu A.X."/>
            <person name="Polz M.F."/>
        </authorList>
    </citation>
    <scope>NUCLEOTIDE SEQUENCE [LARGE SCALE GENOMIC DNA]</scope>
    <source>
        <strain evidence="17 18">1F145</strain>
    </source>
</reference>
<protein>
    <recommendedName>
        <fullName evidence="11">Vitamin B12 transporter BtuB</fullName>
    </recommendedName>
    <alternativeName>
        <fullName evidence="11">Cobalamin receptor</fullName>
    </alternativeName>
    <alternativeName>
        <fullName evidence="11">Outer membrane cobalamin translocator</fullName>
    </alternativeName>
</protein>
<keyword evidence="17" id="KW-0675">Receptor</keyword>
<evidence type="ECO:0000256" key="5">
    <source>
        <dbReference type="ARBA" id="ARBA00022729"/>
    </source>
</evidence>
<evidence type="ECO:0000256" key="11">
    <source>
        <dbReference type="HAMAP-Rule" id="MF_01531"/>
    </source>
</evidence>
<evidence type="ECO:0000313" key="17">
    <source>
        <dbReference type="EMBL" id="MEZ8183858.1"/>
    </source>
</evidence>
<evidence type="ECO:0000256" key="13">
    <source>
        <dbReference type="PROSITE-ProRule" id="PRU10143"/>
    </source>
</evidence>
<name>A0ABV4LZK3_VIBSP</name>
<evidence type="ECO:0000259" key="16">
    <source>
        <dbReference type="Pfam" id="PF07715"/>
    </source>
</evidence>
<feature type="signal peptide" evidence="11">
    <location>
        <begin position="1"/>
        <end position="22"/>
    </location>
</feature>
<dbReference type="InterPro" id="IPR039426">
    <property type="entry name" value="TonB-dep_rcpt-like"/>
</dbReference>
<evidence type="ECO:0000256" key="7">
    <source>
        <dbReference type="ARBA" id="ARBA00023077"/>
    </source>
</evidence>
<evidence type="ECO:0000259" key="15">
    <source>
        <dbReference type="Pfam" id="PF00593"/>
    </source>
</evidence>
<keyword evidence="9 11" id="KW-0472">Membrane</keyword>
<dbReference type="Gene3D" id="2.170.130.10">
    <property type="entry name" value="TonB-dependent receptor, plug domain"/>
    <property type="match status" value="1"/>
</dbReference>
<gene>
    <name evidence="11" type="primary">btuB</name>
    <name evidence="17" type="ORF">ACED33_24610</name>
</gene>
<evidence type="ECO:0000256" key="10">
    <source>
        <dbReference type="ARBA" id="ARBA00023237"/>
    </source>
</evidence>
<feature type="short sequence motif" description="TonB box" evidence="11">
    <location>
        <begin position="29"/>
        <end position="36"/>
    </location>
</feature>
<dbReference type="EMBL" id="JBGOOW010000063">
    <property type="protein sequence ID" value="MEZ8183858.1"/>
    <property type="molecule type" value="Genomic_DNA"/>
</dbReference>
<dbReference type="PROSITE" id="PS00430">
    <property type="entry name" value="TONB_DEPENDENT_REC_1"/>
    <property type="match status" value="1"/>
</dbReference>
<dbReference type="RefSeq" id="WP_102488283.1">
    <property type="nucleotide sequence ID" value="NZ_CAWNUM010000023.1"/>
</dbReference>
<evidence type="ECO:0000256" key="2">
    <source>
        <dbReference type="ARBA" id="ARBA00022448"/>
    </source>
</evidence>
<evidence type="ECO:0000256" key="6">
    <source>
        <dbReference type="ARBA" id="ARBA00023065"/>
    </source>
</evidence>
<comment type="similarity">
    <text evidence="11">Belongs to the TonB-dependent receptor family. BtuB (TC 1.B.14.3.1) subfamily.</text>
</comment>
<dbReference type="Gene3D" id="2.40.170.20">
    <property type="entry name" value="TonB-dependent receptor, beta-barrel domain"/>
    <property type="match status" value="1"/>
</dbReference>
<evidence type="ECO:0000313" key="18">
    <source>
        <dbReference type="Proteomes" id="UP001569200"/>
    </source>
</evidence>
<dbReference type="InterPro" id="IPR000531">
    <property type="entry name" value="Beta-barrel_TonB"/>
</dbReference>
<organism evidence="17 18">
    <name type="scientific">Vibrio splendidus</name>
    <dbReference type="NCBI Taxonomy" id="29497"/>
    <lineage>
        <taxon>Bacteria</taxon>
        <taxon>Pseudomonadati</taxon>
        <taxon>Pseudomonadota</taxon>
        <taxon>Gammaproteobacteria</taxon>
        <taxon>Vibrionales</taxon>
        <taxon>Vibrionaceae</taxon>
        <taxon>Vibrio</taxon>
    </lineage>
</organism>
<comment type="subcellular location">
    <subcellularLocation>
        <location evidence="1 11 12">Cell outer membrane</location>
        <topology evidence="1 11 12">Multi-pass membrane protein</topology>
    </subcellularLocation>
</comment>
<comment type="caution">
    <text evidence="17">The sequence shown here is derived from an EMBL/GenBank/DDBJ whole genome shotgun (WGS) entry which is preliminary data.</text>
</comment>
<dbReference type="Pfam" id="PF07715">
    <property type="entry name" value="Plug"/>
    <property type="match status" value="1"/>
</dbReference>
<keyword evidence="8 11" id="KW-0626">Porin</keyword>
<dbReference type="PANTHER" id="PTHR30069">
    <property type="entry name" value="TONB-DEPENDENT OUTER MEMBRANE RECEPTOR"/>
    <property type="match status" value="1"/>
</dbReference>
<keyword evidence="3 11" id="KW-1134">Transmembrane beta strand</keyword>
<evidence type="ECO:0000256" key="12">
    <source>
        <dbReference type="PROSITE-ProRule" id="PRU01360"/>
    </source>
</evidence>
<feature type="domain" description="TonB-dependent receptor-like beta-barrel" evidence="15">
    <location>
        <begin position="221"/>
        <end position="585"/>
    </location>
</feature>
<evidence type="ECO:0000256" key="8">
    <source>
        <dbReference type="ARBA" id="ARBA00023114"/>
    </source>
</evidence>
<dbReference type="CDD" id="cd01347">
    <property type="entry name" value="ligand_gated_channel"/>
    <property type="match status" value="1"/>
</dbReference>
<dbReference type="InterPro" id="IPR010916">
    <property type="entry name" value="TonB_box_CS"/>
</dbReference>
<dbReference type="InterPro" id="IPR036942">
    <property type="entry name" value="Beta-barrel_TonB_sf"/>
</dbReference>
<sequence precursor="true">MNKSLLAVAVASLLSPISNLHAQEVSTDETMVVTANRFEQVDGAVLAQTVVVTKEDISKLQANSLIEVFRTLPSVEVAQYGGRGQTASFYVRGGSSSQVLVLMDGTRLPRAMMGGVDFNSLPVNSIERIEFIRGARASIYGSEAISGVINIITRADVNEDAVKVYGGYGTNNHYVTSLAALHKIDDSQHIKAVIGYEKDDGFNVKPIEGINDGDEHGFESYNVNIGYQNQLTKTVNAFVNVVAYDNEGEYDNSSTASPWGPARHEEKVGRTEFRSINTNLAYNEDNLTSTLDLTYAEQDNYDYIVGKSKKSGGITSINQINAAWLNSYRVNEQLVLGGGLDYRREELDEGYTGSSYYKPEENPRENYGVSVISQYTIDSWTLEASARNDENSQYGNNTTWQAAAGWTFLDNYELKASHGTAFRAPTFLDLYYPGFEAPNLKAEDSQNTELTLEGSHSYLDWSITGFINKIDNMLMWQGSGMTNIGEAEIKGVELGLGFDTSIVTHQFYLDWKDPVDKSNGKEQQLAYRSKQGAKWNAFAEFGDWILGSQYLYQGERFNGTTRLASYSLWNFTAEYAVSADLKVKGKLSNAFDKDYEMYSGYATPGREYFVSASYQF</sequence>
<keyword evidence="5 11" id="KW-0732">Signal</keyword>
<dbReference type="HAMAP" id="MF_01531">
    <property type="entry name" value="BtuB"/>
    <property type="match status" value="1"/>
</dbReference>
<comment type="function">
    <text evidence="11">Involved in the active translocation of vitamin B12 (cyanocobalamin) across the outer membrane to the periplasmic space. It derives its energy for transport by interacting with the trans-periplasmic membrane protein TonB.</text>
</comment>
<evidence type="ECO:0000256" key="3">
    <source>
        <dbReference type="ARBA" id="ARBA00022452"/>
    </source>
</evidence>
<evidence type="ECO:0000256" key="14">
    <source>
        <dbReference type="PROSITE-ProRule" id="PRU10144"/>
    </source>
</evidence>
<evidence type="ECO:0000256" key="9">
    <source>
        <dbReference type="ARBA" id="ARBA00023136"/>
    </source>
</evidence>
<dbReference type="Proteomes" id="UP001569200">
    <property type="component" value="Unassembled WGS sequence"/>
</dbReference>
<evidence type="ECO:0000256" key="1">
    <source>
        <dbReference type="ARBA" id="ARBA00004571"/>
    </source>
</evidence>
<dbReference type="InterPro" id="IPR037066">
    <property type="entry name" value="Plug_dom_sf"/>
</dbReference>
<feature type="short sequence motif" description="TonB box" evidence="13">
    <location>
        <begin position="30"/>
        <end position="36"/>
    </location>
</feature>
<keyword evidence="10 11" id="KW-0998">Cell outer membrane</keyword>
<dbReference type="SUPFAM" id="SSF56935">
    <property type="entry name" value="Porins"/>
    <property type="match status" value="1"/>
</dbReference>
<accession>A0ABV4LZK3</accession>
<dbReference type="PROSITE" id="PS52016">
    <property type="entry name" value="TONB_DEPENDENT_REC_3"/>
    <property type="match status" value="1"/>
</dbReference>
<dbReference type="InterPro" id="IPR010917">
    <property type="entry name" value="TonB_rcpt_CS"/>
</dbReference>
<dbReference type="Pfam" id="PF00593">
    <property type="entry name" value="TonB_dep_Rec_b-barrel"/>
    <property type="match status" value="1"/>
</dbReference>
<feature type="domain" description="TonB-dependent receptor plug" evidence="16">
    <location>
        <begin position="48"/>
        <end position="148"/>
    </location>
</feature>
<proteinExistence type="inferred from homology"/>
<feature type="chain" id="PRO_5044910963" description="Vitamin B12 transporter BtuB" evidence="11">
    <location>
        <begin position="23"/>
        <end position="616"/>
    </location>
</feature>
<evidence type="ECO:0000256" key="4">
    <source>
        <dbReference type="ARBA" id="ARBA00022692"/>
    </source>
</evidence>
<feature type="short sequence motif" description="TonB C-terminal box" evidence="11 14">
    <location>
        <begin position="599"/>
        <end position="616"/>
    </location>
</feature>
<keyword evidence="6 11" id="KW-0406">Ion transport</keyword>
<keyword evidence="4 11" id="KW-0812">Transmembrane</keyword>
<keyword evidence="2 11" id="KW-0813">Transport</keyword>
<dbReference type="InterPro" id="IPR010101">
    <property type="entry name" value="B12_transptr_BtuB"/>
</dbReference>
<dbReference type="PROSITE" id="PS01156">
    <property type="entry name" value="TONB_DEPENDENT_REC_2"/>
    <property type="match status" value="1"/>
</dbReference>
<keyword evidence="7 11" id="KW-0798">TonB box</keyword>
<dbReference type="InterPro" id="IPR012910">
    <property type="entry name" value="Plug_dom"/>
</dbReference>